<feature type="domain" description="Ubiquitin-like" evidence="3">
    <location>
        <begin position="22"/>
        <end position="82"/>
    </location>
</feature>
<accession>A0A1B6LBW4</accession>
<dbReference type="GO" id="GO:0006511">
    <property type="term" value="P:ubiquitin-dependent protein catabolic process"/>
    <property type="evidence" value="ECO:0007669"/>
    <property type="project" value="TreeGrafter"/>
</dbReference>
<gene>
    <name evidence="4" type="ORF">g.4003</name>
</gene>
<dbReference type="Gene3D" id="1.10.8.10">
    <property type="entry name" value="DNA helicase RuvA subunit, C-terminal domain"/>
    <property type="match status" value="1"/>
</dbReference>
<dbReference type="PROSITE" id="PS50053">
    <property type="entry name" value="UBIQUITIN_2"/>
    <property type="match status" value="1"/>
</dbReference>
<proteinExistence type="predicted"/>
<sequence length="336" mass="35888">MTSLILGMRLSLFDFQRVKVDDVDLHTKVEHFKVEVSKKANLPKESLELVYCGNILDDDSTLNACGIKSGVMIHVLKKKGKEIPKPSQTMSEIDIQSLVMAFRALTMNPSYRSSLQKLSRPDILDNIILITPGLSQDPVAISMIQDPELLVRMGDIDTVRRIVELHPALAEAANHIAAAVHEEAIAAPTSTQPTTSSGYSYSLDALSDDDEMDSSQSSDSQPVGARHAITAAQLASALASASSPSPGVSQDSPGITSEMFSQAMQRAIASVVSQPNTAEASAESGALGQAQLTQQMQQMRELGLTDDAVNLQALQRAQGNLHAAIELVFSGAISPP</sequence>
<dbReference type="GO" id="GO:0031593">
    <property type="term" value="F:polyubiquitin modification-dependent protein binding"/>
    <property type="evidence" value="ECO:0007669"/>
    <property type="project" value="TreeGrafter"/>
</dbReference>
<evidence type="ECO:0000259" key="2">
    <source>
        <dbReference type="PROSITE" id="PS50030"/>
    </source>
</evidence>
<evidence type="ECO:0000256" key="1">
    <source>
        <dbReference type="SAM" id="MobiDB-lite"/>
    </source>
</evidence>
<dbReference type="SUPFAM" id="SSF54236">
    <property type="entry name" value="Ubiquitin-like"/>
    <property type="match status" value="1"/>
</dbReference>
<dbReference type="PANTHER" id="PTHR10677:SF25">
    <property type="entry name" value="UBIQUITIN-LIKE PROTEIN 7"/>
    <property type="match status" value="1"/>
</dbReference>
<evidence type="ECO:0000259" key="3">
    <source>
        <dbReference type="PROSITE" id="PS50053"/>
    </source>
</evidence>
<reference evidence="4" key="1">
    <citation type="submission" date="2015-11" db="EMBL/GenBank/DDBJ databases">
        <title>De novo transcriptome assembly of four potential Pierce s Disease insect vectors from Arizona vineyards.</title>
        <authorList>
            <person name="Tassone E.E."/>
        </authorList>
    </citation>
    <scope>NUCLEOTIDE SEQUENCE</scope>
</reference>
<dbReference type="EMBL" id="GEBQ01018800">
    <property type="protein sequence ID" value="JAT21177.1"/>
    <property type="molecule type" value="Transcribed_RNA"/>
</dbReference>
<dbReference type="SMART" id="SM00165">
    <property type="entry name" value="UBA"/>
    <property type="match status" value="1"/>
</dbReference>
<protein>
    <recommendedName>
        <fullName evidence="5">Ubiquitin-like protein 7</fullName>
    </recommendedName>
</protein>
<dbReference type="InterPro" id="IPR009060">
    <property type="entry name" value="UBA-like_sf"/>
</dbReference>
<feature type="compositionally biased region" description="Low complexity" evidence="1">
    <location>
        <begin position="187"/>
        <end position="205"/>
    </location>
</feature>
<dbReference type="Pfam" id="PF00240">
    <property type="entry name" value="ubiquitin"/>
    <property type="match status" value="1"/>
</dbReference>
<dbReference type="InterPro" id="IPR015496">
    <property type="entry name" value="Ubiquilin"/>
</dbReference>
<evidence type="ECO:0008006" key="5">
    <source>
        <dbReference type="Google" id="ProtNLM"/>
    </source>
</evidence>
<dbReference type="AlphaFoldDB" id="A0A1B6LBW4"/>
<dbReference type="Gene3D" id="3.10.20.90">
    <property type="entry name" value="Phosphatidylinositol 3-kinase Catalytic Subunit, Chain A, domain 1"/>
    <property type="match status" value="1"/>
</dbReference>
<dbReference type="GO" id="GO:0005829">
    <property type="term" value="C:cytosol"/>
    <property type="evidence" value="ECO:0007669"/>
    <property type="project" value="TreeGrafter"/>
</dbReference>
<evidence type="ECO:0000313" key="4">
    <source>
        <dbReference type="EMBL" id="JAT21177.1"/>
    </source>
</evidence>
<feature type="domain" description="UBA" evidence="2">
    <location>
        <begin position="291"/>
        <end position="331"/>
    </location>
</feature>
<dbReference type="SMART" id="SM00213">
    <property type="entry name" value="UBQ"/>
    <property type="match status" value="1"/>
</dbReference>
<dbReference type="CDD" id="cd17039">
    <property type="entry name" value="Ubl_ubiquitin_like"/>
    <property type="match status" value="1"/>
</dbReference>
<dbReference type="InterPro" id="IPR029071">
    <property type="entry name" value="Ubiquitin-like_domsf"/>
</dbReference>
<dbReference type="SUPFAM" id="SSF46934">
    <property type="entry name" value="UBA-like"/>
    <property type="match status" value="1"/>
</dbReference>
<dbReference type="PANTHER" id="PTHR10677">
    <property type="entry name" value="UBIQUILIN"/>
    <property type="match status" value="1"/>
</dbReference>
<dbReference type="PROSITE" id="PS50030">
    <property type="entry name" value="UBA"/>
    <property type="match status" value="1"/>
</dbReference>
<dbReference type="InterPro" id="IPR015940">
    <property type="entry name" value="UBA"/>
</dbReference>
<organism evidence="4">
    <name type="scientific">Graphocephala atropunctata</name>
    <dbReference type="NCBI Taxonomy" id="36148"/>
    <lineage>
        <taxon>Eukaryota</taxon>
        <taxon>Metazoa</taxon>
        <taxon>Ecdysozoa</taxon>
        <taxon>Arthropoda</taxon>
        <taxon>Hexapoda</taxon>
        <taxon>Insecta</taxon>
        <taxon>Pterygota</taxon>
        <taxon>Neoptera</taxon>
        <taxon>Paraneoptera</taxon>
        <taxon>Hemiptera</taxon>
        <taxon>Auchenorrhyncha</taxon>
        <taxon>Membracoidea</taxon>
        <taxon>Cicadellidae</taxon>
        <taxon>Cicadellinae</taxon>
        <taxon>Cicadellini</taxon>
        <taxon>Graphocephala</taxon>
    </lineage>
</organism>
<dbReference type="InterPro" id="IPR000626">
    <property type="entry name" value="Ubiquitin-like_dom"/>
</dbReference>
<feature type="region of interest" description="Disordered" evidence="1">
    <location>
        <begin position="187"/>
        <end position="225"/>
    </location>
</feature>
<name>A0A1B6LBW4_9HEMI</name>